<proteinExistence type="predicted"/>
<feature type="compositionally biased region" description="Polar residues" evidence="1">
    <location>
        <begin position="138"/>
        <end position="162"/>
    </location>
</feature>
<dbReference type="AlphaFoldDB" id="A0A162JT47"/>
<feature type="compositionally biased region" description="Low complexity" evidence="1">
    <location>
        <begin position="116"/>
        <end position="126"/>
    </location>
</feature>
<gene>
    <name evidence="3" type="ORF">NOR_02599</name>
</gene>
<feature type="compositionally biased region" description="Basic and acidic residues" evidence="1">
    <location>
        <begin position="899"/>
        <end position="908"/>
    </location>
</feature>
<evidence type="ECO:0000256" key="1">
    <source>
        <dbReference type="SAM" id="MobiDB-lite"/>
    </source>
</evidence>
<feature type="compositionally biased region" description="Basic and acidic residues" evidence="1">
    <location>
        <begin position="291"/>
        <end position="303"/>
    </location>
</feature>
<organism evidence="3 4">
    <name type="scientific">Metarhizium rileyi (strain RCEF 4871)</name>
    <name type="common">Nomuraea rileyi</name>
    <dbReference type="NCBI Taxonomy" id="1649241"/>
    <lineage>
        <taxon>Eukaryota</taxon>
        <taxon>Fungi</taxon>
        <taxon>Dikarya</taxon>
        <taxon>Ascomycota</taxon>
        <taxon>Pezizomycotina</taxon>
        <taxon>Sordariomycetes</taxon>
        <taxon>Hypocreomycetidae</taxon>
        <taxon>Hypocreales</taxon>
        <taxon>Clavicipitaceae</taxon>
        <taxon>Metarhizium</taxon>
    </lineage>
</organism>
<feature type="compositionally biased region" description="Polar residues" evidence="1">
    <location>
        <begin position="262"/>
        <end position="278"/>
    </location>
</feature>
<dbReference type="Proteomes" id="UP000243498">
    <property type="component" value="Unassembled WGS sequence"/>
</dbReference>
<feature type="compositionally biased region" description="Polar residues" evidence="1">
    <location>
        <begin position="62"/>
        <end position="75"/>
    </location>
</feature>
<feature type="compositionally biased region" description="Basic and acidic residues" evidence="1">
    <location>
        <begin position="507"/>
        <end position="570"/>
    </location>
</feature>
<feature type="compositionally biased region" description="Basic and acidic residues" evidence="1">
    <location>
        <begin position="848"/>
        <end position="887"/>
    </location>
</feature>
<dbReference type="PANTHER" id="PTHR42081:SF2">
    <property type="entry name" value="NIPPED-B-LIKE PROTEIN B"/>
    <property type="match status" value="1"/>
</dbReference>
<evidence type="ECO:0000313" key="3">
    <source>
        <dbReference type="EMBL" id="OAA46963.1"/>
    </source>
</evidence>
<dbReference type="OMA" id="NYNADQR"/>
<feature type="compositionally biased region" description="Basic and acidic residues" evidence="1">
    <location>
        <begin position="164"/>
        <end position="185"/>
    </location>
</feature>
<dbReference type="EMBL" id="AZHC01000006">
    <property type="protein sequence ID" value="OAA46963.1"/>
    <property type="molecule type" value="Genomic_DNA"/>
</dbReference>
<protein>
    <recommendedName>
        <fullName evidence="2">DUF8035 domain-containing protein</fullName>
    </recommendedName>
</protein>
<accession>A0A162JT47</accession>
<feature type="compositionally biased region" description="Basic and acidic residues" evidence="1">
    <location>
        <begin position="634"/>
        <end position="653"/>
    </location>
</feature>
<dbReference type="InterPro" id="IPR058348">
    <property type="entry name" value="DUF8035"/>
</dbReference>
<feature type="region of interest" description="Disordered" evidence="1">
    <location>
        <begin position="262"/>
        <end position="351"/>
    </location>
</feature>
<feature type="region of interest" description="Disordered" evidence="1">
    <location>
        <begin position="798"/>
        <end position="927"/>
    </location>
</feature>
<feature type="compositionally biased region" description="Basic and acidic residues" evidence="1">
    <location>
        <begin position="915"/>
        <end position="927"/>
    </location>
</feature>
<feature type="compositionally biased region" description="Basic and acidic residues" evidence="1">
    <location>
        <begin position="400"/>
        <end position="455"/>
    </location>
</feature>
<feature type="compositionally biased region" description="Basic and acidic residues" evidence="1">
    <location>
        <begin position="733"/>
        <end position="744"/>
    </location>
</feature>
<dbReference type="OrthoDB" id="5418088at2759"/>
<sequence length="927" mass="106148">MSDRYGGYVPTPSGRSPTFNPARASMPTSVGYSSMYAGDMHVVPSASQRHYITPRGYATSMTVSGAPTTTRTYAVTQDARGNSRTRDGSRTRRSTLDSTSRPPVIITTTQLDRPHASSSSRARSGSPLRDDYRASDGQVFSQPASSMRSRNTARSYHASSPSEDFGRYKDRADSHLSPRELEAYRNSRPSVVYPSDPRHSTAAIDYGDDGYQYTNAGELVKYDLDQSKPSRSRRHDRHDSFDAGYYRPNVNYDLDRRNLNINTSHDLNRTPNGMSSRQYDGRPGPPPSTRGFDKINRVYDPRDVPPAAPVPPAPTAATSQLEIPGTAGSGRRPRPLSLHQDAGLRSTHHDDLYRSREDERVMRDIRDRDFDRRLEPPRFYDESVASRGFGIRTDPLNAPEELKERRREARLDDSRRRSDEEISSGLDKDREGRRRSRPDPIDDRRDGRQSTKRDKDEEDQDEFRSRNHETLAGGLGAAATAAAGLVASSKSGDKRDQGSPGSKRRRSPPEDREIGQEVISDHDPRQSFERVSKPTRENDVFREREAIRERLSPPVRDHPRDKGPARRETQDSSSFGRRRPDTDLRTSGEPARLSGSDSDETKRPLRRSRASQAFNPNDASDLKKLKEQLASMEMSDKRQEKDSERSAPTEKPRARSTSPSKQRVAASSPRDSSQEMPRNESRGRELVVPAGEGKQVRLVSPPREKTEGKPLKGILKQPKVSFPEDANPVREGVAPHKEDKKLKDAPPGARWTKINRKIVNPEALTIGKERFEVRDDFVIVLRVLSKEEIQAYAAATQVLRERRRNKIEGQKDGDIDQGRERDEADVEDGERHNRPRRRRESEEELIDEKERQKARERERDRERDREREREKDRQRERDRDYGRESERRRHYLKDEADDYESRARDDHHHHNNHRSFRDRERELEAKN</sequence>
<dbReference type="Pfam" id="PF26118">
    <property type="entry name" value="DUF8035"/>
    <property type="match status" value="1"/>
</dbReference>
<name>A0A162JT47_METRR</name>
<dbReference type="STRING" id="1081105.A0A162JT47"/>
<feature type="region of interest" description="Disordered" evidence="1">
    <location>
        <begin position="62"/>
        <end position="198"/>
    </location>
</feature>
<feature type="region of interest" description="Disordered" evidence="1">
    <location>
        <begin position="1"/>
        <end position="23"/>
    </location>
</feature>
<feature type="region of interest" description="Disordered" evidence="1">
    <location>
        <begin position="224"/>
        <end position="246"/>
    </location>
</feature>
<feature type="domain" description="DUF8035" evidence="2">
    <location>
        <begin position="749"/>
        <end position="802"/>
    </location>
</feature>
<keyword evidence="4" id="KW-1185">Reference proteome</keyword>
<comment type="caution">
    <text evidence="3">The sequence shown here is derived from an EMBL/GenBank/DDBJ whole genome shotgun (WGS) entry which is preliminary data.</text>
</comment>
<feature type="region of interest" description="Disordered" evidence="1">
    <location>
        <begin position="389"/>
        <end position="748"/>
    </location>
</feature>
<feature type="compositionally biased region" description="Pro residues" evidence="1">
    <location>
        <begin position="304"/>
        <end position="314"/>
    </location>
</feature>
<feature type="compositionally biased region" description="Basic and acidic residues" evidence="1">
    <location>
        <begin position="806"/>
        <end position="822"/>
    </location>
</feature>
<evidence type="ECO:0000259" key="2">
    <source>
        <dbReference type="Pfam" id="PF26118"/>
    </source>
</evidence>
<reference evidence="3 4" key="1">
    <citation type="journal article" date="2016" name="Genome Biol. Evol.">
        <title>Divergent and convergent evolution of fungal pathogenicity.</title>
        <authorList>
            <person name="Shang Y."/>
            <person name="Xiao G."/>
            <person name="Zheng P."/>
            <person name="Cen K."/>
            <person name="Zhan S."/>
            <person name="Wang C."/>
        </authorList>
    </citation>
    <scope>NUCLEOTIDE SEQUENCE [LARGE SCALE GENOMIC DNA]</scope>
    <source>
        <strain evidence="3 4">RCEF 4871</strain>
    </source>
</reference>
<dbReference type="PANTHER" id="PTHR42081">
    <property type="entry name" value="ZINC FINGER PROTEIN DHHC DOMAIN CONTAINING PROTEIN"/>
    <property type="match status" value="1"/>
</dbReference>
<evidence type="ECO:0000313" key="4">
    <source>
        <dbReference type="Proteomes" id="UP000243498"/>
    </source>
</evidence>